<dbReference type="PANTHER" id="PTHR10974:SF75">
    <property type="entry name" value="SULFATASE DOMAIN-CONTAINING PROTEIN"/>
    <property type="match status" value="1"/>
</dbReference>
<dbReference type="EMBL" id="BTSX01000006">
    <property type="protein sequence ID" value="GMT02938.1"/>
    <property type="molecule type" value="Genomic_DNA"/>
</dbReference>
<protein>
    <submittedName>
        <fullName evidence="1">Uncharacterized protein</fullName>
    </submittedName>
</protein>
<dbReference type="GO" id="GO:0005615">
    <property type="term" value="C:extracellular space"/>
    <property type="evidence" value="ECO:0007669"/>
    <property type="project" value="TreeGrafter"/>
</dbReference>
<evidence type="ECO:0000313" key="1">
    <source>
        <dbReference type="EMBL" id="GMT02938.1"/>
    </source>
</evidence>
<feature type="non-terminal residue" evidence="1">
    <location>
        <position position="87"/>
    </location>
</feature>
<evidence type="ECO:0000313" key="2">
    <source>
        <dbReference type="Proteomes" id="UP001432027"/>
    </source>
</evidence>
<name>A0AAV5U903_9BILA</name>
<dbReference type="InterPro" id="IPR004245">
    <property type="entry name" value="DUF229"/>
</dbReference>
<sequence>VSVPRHLRGHVNPILRENRNKLLTPFDIYASFIDILNEPHLQAPTGPQGHKGVSFFRPLPPGECMHKNAYIHNVCYCIFSSYEAVRL</sequence>
<feature type="non-terminal residue" evidence="1">
    <location>
        <position position="1"/>
    </location>
</feature>
<dbReference type="AlphaFoldDB" id="A0AAV5U903"/>
<gene>
    <name evidence="1" type="ORF">PENTCL1PPCAC_25112</name>
</gene>
<organism evidence="1 2">
    <name type="scientific">Pristionchus entomophagus</name>
    <dbReference type="NCBI Taxonomy" id="358040"/>
    <lineage>
        <taxon>Eukaryota</taxon>
        <taxon>Metazoa</taxon>
        <taxon>Ecdysozoa</taxon>
        <taxon>Nematoda</taxon>
        <taxon>Chromadorea</taxon>
        <taxon>Rhabditida</taxon>
        <taxon>Rhabditina</taxon>
        <taxon>Diplogasteromorpha</taxon>
        <taxon>Diplogasteroidea</taxon>
        <taxon>Neodiplogasteridae</taxon>
        <taxon>Pristionchus</taxon>
    </lineage>
</organism>
<accession>A0AAV5U903</accession>
<keyword evidence="2" id="KW-1185">Reference proteome</keyword>
<dbReference type="Proteomes" id="UP001432027">
    <property type="component" value="Unassembled WGS sequence"/>
</dbReference>
<proteinExistence type="predicted"/>
<comment type="caution">
    <text evidence="1">The sequence shown here is derived from an EMBL/GenBank/DDBJ whole genome shotgun (WGS) entry which is preliminary data.</text>
</comment>
<dbReference type="PANTHER" id="PTHR10974">
    <property type="entry name" value="FI08016P-RELATED"/>
    <property type="match status" value="1"/>
</dbReference>
<reference evidence="1" key="1">
    <citation type="submission" date="2023-10" db="EMBL/GenBank/DDBJ databases">
        <title>Genome assembly of Pristionchus species.</title>
        <authorList>
            <person name="Yoshida K."/>
            <person name="Sommer R.J."/>
        </authorList>
    </citation>
    <scope>NUCLEOTIDE SEQUENCE</scope>
    <source>
        <strain evidence="1">RS0144</strain>
    </source>
</reference>